<dbReference type="GO" id="GO:0005249">
    <property type="term" value="F:voltage-gated potassium channel activity"/>
    <property type="evidence" value="ECO:0007669"/>
    <property type="project" value="InterPro"/>
</dbReference>
<feature type="transmembrane region" description="Helical" evidence="8">
    <location>
        <begin position="274"/>
        <end position="294"/>
    </location>
</feature>
<evidence type="ECO:0000313" key="11">
    <source>
        <dbReference type="Proteomes" id="UP001198983"/>
    </source>
</evidence>
<sequence length="298" mass="34011">MVRVAFLLITLLAIIVVTYKRISQKQFQSGKKLIKEINNQYRALFKERSSTFKIGQSITVLFSQGFLIFAIVIGVFRLLPEDLDNSYNITLKILSIVMTFIFMYFVVGYLLLSISRVYKYLYKIEDKNTKTDLLISYFIISMYMTILIIFPEQFGENYKIGLIGVGISYLLTLKVLLNIIRSPKIIKYHEHDTELDYIDENERHRNITTISGIILIMVILSLGLAVCFVSNSSVGAYSNNPSYFDLFYYTVITFATIGYGDISPVSTGAKLMAVIISITSILCLTIFLSSVMSYKNEE</sequence>
<dbReference type="GO" id="GO:0008076">
    <property type="term" value="C:voltage-gated potassium channel complex"/>
    <property type="evidence" value="ECO:0007669"/>
    <property type="project" value="InterPro"/>
</dbReference>
<keyword evidence="3 8" id="KW-0812">Transmembrane</keyword>
<keyword evidence="2" id="KW-0813">Transport</keyword>
<dbReference type="GO" id="GO:0001508">
    <property type="term" value="P:action potential"/>
    <property type="evidence" value="ECO:0007669"/>
    <property type="project" value="TreeGrafter"/>
</dbReference>
<evidence type="ECO:0000256" key="5">
    <source>
        <dbReference type="ARBA" id="ARBA00023065"/>
    </source>
</evidence>
<dbReference type="Proteomes" id="UP001198983">
    <property type="component" value="Chromosome"/>
</dbReference>
<dbReference type="KEGG" id="tem:JW646_07065"/>
<organism evidence="10 11">
    <name type="scientific">Terrisporobacter hibernicus</name>
    <dbReference type="NCBI Taxonomy" id="2813371"/>
    <lineage>
        <taxon>Bacteria</taxon>
        <taxon>Bacillati</taxon>
        <taxon>Bacillota</taxon>
        <taxon>Clostridia</taxon>
        <taxon>Peptostreptococcales</taxon>
        <taxon>Peptostreptococcaceae</taxon>
        <taxon>Terrisporobacter</taxon>
    </lineage>
</organism>
<evidence type="ECO:0000256" key="2">
    <source>
        <dbReference type="ARBA" id="ARBA00022448"/>
    </source>
</evidence>
<evidence type="ECO:0000256" key="4">
    <source>
        <dbReference type="ARBA" id="ARBA00022989"/>
    </source>
</evidence>
<evidence type="ECO:0000256" key="6">
    <source>
        <dbReference type="ARBA" id="ARBA00023136"/>
    </source>
</evidence>
<evidence type="ECO:0000256" key="8">
    <source>
        <dbReference type="SAM" id="Phobius"/>
    </source>
</evidence>
<keyword evidence="11" id="KW-1185">Reference proteome</keyword>
<feature type="domain" description="Potassium channel" evidence="9">
    <location>
        <begin position="226"/>
        <end position="293"/>
    </location>
</feature>
<name>A0AAX2ZLF8_9FIRM</name>
<gene>
    <name evidence="10" type="ORF">JW646_07065</name>
</gene>
<feature type="transmembrane region" description="Helical" evidence="8">
    <location>
        <begin position="133"/>
        <end position="151"/>
    </location>
</feature>
<proteinExistence type="predicted"/>
<dbReference type="AlphaFoldDB" id="A0AAX2ZLF8"/>
<keyword evidence="5" id="KW-0406">Ion transport</keyword>
<dbReference type="PANTHER" id="PTHR11537:SF254">
    <property type="entry name" value="POTASSIUM VOLTAGE-GATED CHANNEL PROTEIN SHAB"/>
    <property type="match status" value="1"/>
</dbReference>
<evidence type="ECO:0000256" key="1">
    <source>
        <dbReference type="ARBA" id="ARBA00004141"/>
    </source>
</evidence>
<dbReference type="SUPFAM" id="SSF81324">
    <property type="entry name" value="Voltage-gated potassium channels"/>
    <property type="match status" value="1"/>
</dbReference>
<feature type="transmembrane region" description="Helical" evidence="8">
    <location>
        <begin position="213"/>
        <end position="234"/>
    </location>
</feature>
<comment type="subcellular location">
    <subcellularLocation>
        <location evidence="1">Membrane</location>
        <topology evidence="1">Multi-pass membrane protein</topology>
    </subcellularLocation>
</comment>
<keyword evidence="4 8" id="KW-1133">Transmembrane helix</keyword>
<dbReference type="Pfam" id="PF07885">
    <property type="entry name" value="Ion_trans_2"/>
    <property type="match status" value="1"/>
</dbReference>
<feature type="transmembrane region" description="Helical" evidence="8">
    <location>
        <begin position="157"/>
        <end position="177"/>
    </location>
</feature>
<evidence type="ECO:0000256" key="7">
    <source>
        <dbReference type="ARBA" id="ARBA00023303"/>
    </source>
</evidence>
<feature type="transmembrane region" description="Helical" evidence="8">
    <location>
        <begin position="246"/>
        <end position="262"/>
    </location>
</feature>
<evidence type="ECO:0000313" key="10">
    <source>
        <dbReference type="EMBL" id="UEL49197.1"/>
    </source>
</evidence>
<reference evidence="10 11" key="1">
    <citation type="journal article" date="2023" name="Int. J. Syst. Evol. Microbiol.">
        <title>Terrisporobacter hibernicus sp. nov., isolated from bovine faeces in Northern Ireland.</title>
        <authorList>
            <person name="Mitchell M."/>
            <person name="Nguyen S.V."/>
            <person name="Connor M."/>
            <person name="Fairley D.J."/>
            <person name="Donoghue O."/>
            <person name="Marshall H."/>
            <person name="Koolman L."/>
            <person name="McMullan G."/>
            <person name="Schaffer K.E."/>
            <person name="McGrath J.W."/>
            <person name="Fanning S."/>
        </authorList>
    </citation>
    <scope>NUCLEOTIDE SEQUENCE [LARGE SCALE GENOMIC DNA]</scope>
    <source>
        <strain evidence="10 11">MCA3</strain>
    </source>
</reference>
<feature type="transmembrane region" description="Helical" evidence="8">
    <location>
        <begin position="6"/>
        <end position="22"/>
    </location>
</feature>
<evidence type="ECO:0000256" key="3">
    <source>
        <dbReference type="ARBA" id="ARBA00022692"/>
    </source>
</evidence>
<evidence type="ECO:0000259" key="9">
    <source>
        <dbReference type="Pfam" id="PF07885"/>
    </source>
</evidence>
<keyword evidence="6 8" id="KW-0472">Membrane</keyword>
<keyword evidence="7 10" id="KW-0407">Ion channel</keyword>
<dbReference type="EMBL" id="CP081135">
    <property type="protein sequence ID" value="UEL49197.1"/>
    <property type="molecule type" value="Genomic_DNA"/>
</dbReference>
<dbReference type="RefSeq" id="WP_228417051.1">
    <property type="nucleotide sequence ID" value="NZ_CP081135.1"/>
</dbReference>
<dbReference type="InterPro" id="IPR013099">
    <property type="entry name" value="K_chnl_dom"/>
</dbReference>
<dbReference type="InterPro" id="IPR028325">
    <property type="entry name" value="VG_K_chnl"/>
</dbReference>
<feature type="transmembrane region" description="Helical" evidence="8">
    <location>
        <begin position="91"/>
        <end position="112"/>
    </location>
</feature>
<feature type="transmembrane region" description="Helical" evidence="8">
    <location>
        <begin position="58"/>
        <end position="79"/>
    </location>
</feature>
<accession>A0AAX2ZLF8</accession>
<dbReference type="Gene3D" id="1.10.287.70">
    <property type="match status" value="1"/>
</dbReference>
<protein>
    <submittedName>
        <fullName evidence="10">Potassium channel family protein</fullName>
    </submittedName>
</protein>
<dbReference type="PANTHER" id="PTHR11537">
    <property type="entry name" value="VOLTAGE-GATED POTASSIUM CHANNEL"/>
    <property type="match status" value="1"/>
</dbReference>